<organism evidence="2 3">
    <name type="scientific">Araneus ventricosus</name>
    <name type="common">Orbweaver spider</name>
    <name type="synonym">Epeira ventricosa</name>
    <dbReference type="NCBI Taxonomy" id="182803"/>
    <lineage>
        <taxon>Eukaryota</taxon>
        <taxon>Metazoa</taxon>
        <taxon>Ecdysozoa</taxon>
        <taxon>Arthropoda</taxon>
        <taxon>Chelicerata</taxon>
        <taxon>Arachnida</taxon>
        <taxon>Araneae</taxon>
        <taxon>Araneomorphae</taxon>
        <taxon>Entelegynae</taxon>
        <taxon>Araneoidea</taxon>
        <taxon>Araneidae</taxon>
        <taxon>Araneus</taxon>
    </lineage>
</organism>
<evidence type="ECO:0000256" key="1">
    <source>
        <dbReference type="SAM" id="MobiDB-lite"/>
    </source>
</evidence>
<feature type="region of interest" description="Disordered" evidence="1">
    <location>
        <begin position="49"/>
        <end position="75"/>
    </location>
</feature>
<reference evidence="2 3" key="1">
    <citation type="journal article" date="2019" name="Sci. Rep.">
        <title>Orb-weaving spider Araneus ventricosus genome elucidates the spidroin gene catalogue.</title>
        <authorList>
            <person name="Kono N."/>
            <person name="Nakamura H."/>
            <person name="Ohtoshi R."/>
            <person name="Moran D.A.P."/>
            <person name="Shinohara A."/>
            <person name="Yoshida Y."/>
            <person name="Fujiwara M."/>
            <person name="Mori M."/>
            <person name="Tomita M."/>
            <person name="Arakawa K."/>
        </authorList>
    </citation>
    <scope>NUCLEOTIDE SEQUENCE [LARGE SCALE GENOMIC DNA]</scope>
</reference>
<keyword evidence="3" id="KW-1185">Reference proteome</keyword>
<name>A0A4Y2LGZ5_ARAVE</name>
<evidence type="ECO:0000313" key="2">
    <source>
        <dbReference type="EMBL" id="GBN13978.1"/>
    </source>
</evidence>
<accession>A0A4Y2LGZ5</accession>
<gene>
    <name evidence="2" type="ORF">AVEN_62035_1</name>
</gene>
<dbReference type="Proteomes" id="UP000499080">
    <property type="component" value="Unassembled WGS sequence"/>
</dbReference>
<dbReference type="AlphaFoldDB" id="A0A4Y2LGZ5"/>
<proteinExistence type="predicted"/>
<sequence>MVEKNKRRRELKFMGREKFSETDLECLSWIVCQEKLLLQKTVEIPERANEWCDEPPPRPNPNLESIDSKREGMQMRASSRIRTCRRIIQMLLNVRIALTVNSRG</sequence>
<comment type="caution">
    <text evidence="2">The sequence shown here is derived from an EMBL/GenBank/DDBJ whole genome shotgun (WGS) entry which is preliminary data.</text>
</comment>
<dbReference type="EMBL" id="BGPR01005848">
    <property type="protein sequence ID" value="GBN13978.1"/>
    <property type="molecule type" value="Genomic_DNA"/>
</dbReference>
<evidence type="ECO:0000313" key="3">
    <source>
        <dbReference type="Proteomes" id="UP000499080"/>
    </source>
</evidence>
<protein>
    <submittedName>
        <fullName evidence="2">Uncharacterized protein</fullName>
    </submittedName>
</protein>